<dbReference type="Pfam" id="PF01381">
    <property type="entry name" value="HTH_3"/>
    <property type="match status" value="1"/>
</dbReference>
<dbReference type="AlphaFoldDB" id="A0AA37F7J7"/>
<dbReference type="EMBL" id="BMQD01000023">
    <property type="protein sequence ID" value="GGK90438.1"/>
    <property type="molecule type" value="Genomic_DNA"/>
</dbReference>
<feature type="domain" description="HTH cro/C1-type" evidence="1">
    <location>
        <begin position="21"/>
        <end position="75"/>
    </location>
</feature>
<proteinExistence type="predicted"/>
<dbReference type="InterPro" id="IPR010982">
    <property type="entry name" value="Lambda_DNA-bd_dom_sf"/>
</dbReference>
<dbReference type="GO" id="GO:0003677">
    <property type="term" value="F:DNA binding"/>
    <property type="evidence" value="ECO:0007669"/>
    <property type="project" value="InterPro"/>
</dbReference>
<sequence>MTTIPSLPVFAQARVFSGARLHELRTAAGVPRELLALVSGLGVPAIRSYEVGRSVPNLNTAAAVAQVLGCSLDDLLVAATNEPSAQDEARTEA</sequence>
<evidence type="ECO:0000313" key="3">
    <source>
        <dbReference type="Proteomes" id="UP000627984"/>
    </source>
</evidence>
<evidence type="ECO:0000313" key="2">
    <source>
        <dbReference type="EMBL" id="GGK90438.1"/>
    </source>
</evidence>
<dbReference type="RefSeq" id="WP_191897535.1">
    <property type="nucleotide sequence ID" value="NZ_BMQD01000023.1"/>
</dbReference>
<dbReference type="InterPro" id="IPR001387">
    <property type="entry name" value="Cro/C1-type_HTH"/>
</dbReference>
<dbReference type="CDD" id="cd00093">
    <property type="entry name" value="HTH_XRE"/>
    <property type="match status" value="1"/>
</dbReference>
<dbReference type="SUPFAM" id="SSF47413">
    <property type="entry name" value="lambda repressor-like DNA-binding domains"/>
    <property type="match status" value="1"/>
</dbReference>
<gene>
    <name evidence="2" type="ORF">GCM10010126_57360</name>
</gene>
<dbReference type="Gene3D" id="1.10.260.40">
    <property type="entry name" value="lambda repressor-like DNA-binding domains"/>
    <property type="match status" value="1"/>
</dbReference>
<dbReference type="PROSITE" id="PS50943">
    <property type="entry name" value="HTH_CROC1"/>
    <property type="match status" value="1"/>
</dbReference>
<evidence type="ECO:0000259" key="1">
    <source>
        <dbReference type="PROSITE" id="PS50943"/>
    </source>
</evidence>
<dbReference type="SMART" id="SM00530">
    <property type="entry name" value="HTH_XRE"/>
    <property type="match status" value="1"/>
</dbReference>
<protein>
    <recommendedName>
        <fullName evidence="1">HTH cro/C1-type domain-containing protein</fullName>
    </recommendedName>
</protein>
<accession>A0AA37F7J7</accession>
<dbReference type="Proteomes" id="UP000627984">
    <property type="component" value="Unassembled WGS sequence"/>
</dbReference>
<name>A0AA37F7J7_9ACTN</name>
<organism evidence="2 3">
    <name type="scientific">Planomonospora parontospora</name>
    <dbReference type="NCBI Taxonomy" id="58119"/>
    <lineage>
        <taxon>Bacteria</taxon>
        <taxon>Bacillati</taxon>
        <taxon>Actinomycetota</taxon>
        <taxon>Actinomycetes</taxon>
        <taxon>Streptosporangiales</taxon>
        <taxon>Streptosporangiaceae</taxon>
        <taxon>Planomonospora</taxon>
    </lineage>
</organism>
<comment type="caution">
    <text evidence="2">The sequence shown here is derived from an EMBL/GenBank/DDBJ whole genome shotgun (WGS) entry which is preliminary data.</text>
</comment>
<reference evidence="2" key="2">
    <citation type="submission" date="2022-09" db="EMBL/GenBank/DDBJ databases">
        <authorList>
            <person name="Sun Q."/>
            <person name="Ohkuma M."/>
        </authorList>
    </citation>
    <scope>NUCLEOTIDE SEQUENCE</scope>
    <source>
        <strain evidence="2">JCM 3093</strain>
    </source>
</reference>
<reference evidence="2" key="1">
    <citation type="journal article" date="2014" name="Int. J. Syst. Evol. Microbiol.">
        <title>Complete genome sequence of Corynebacterium casei LMG S-19264T (=DSM 44701T), isolated from a smear-ripened cheese.</title>
        <authorList>
            <consortium name="US DOE Joint Genome Institute (JGI-PGF)"/>
            <person name="Walter F."/>
            <person name="Albersmeier A."/>
            <person name="Kalinowski J."/>
            <person name="Ruckert C."/>
        </authorList>
    </citation>
    <scope>NUCLEOTIDE SEQUENCE</scope>
    <source>
        <strain evidence="2">JCM 3093</strain>
    </source>
</reference>